<keyword evidence="3" id="KW-1185">Reference proteome</keyword>
<keyword evidence="2" id="KW-0401">Integrin</keyword>
<dbReference type="InterPro" id="IPR036465">
    <property type="entry name" value="vWFA_dom_sf"/>
</dbReference>
<sequence>MCPDRDLNSQPFWCTGRHSKQLSHLAECPQQESDIAFLIDGSGSIDPNDFLRMKDFISTVMNQFTKSKTLYSNKFQTHFTFQDFKANPDPRLLVGPITQLQGKTFTATGIRKVVRELFNSNSGARKNALRSLVVITDGEKYKDPLEYRDVIPEADREGVIRYVIGVGTVAPGPDASAEAFCLDTPSCGEQIPIKSRWATVPANPDVGVSVNYCHNDAASETPPAQRFKQ</sequence>
<evidence type="ECO:0000259" key="1">
    <source>
        <dbReference type="PROSITE" id="PS50234"/>
    </source>
</evidence>
<dbReference type="PROSITE" id="PS50234">
    <property type="entry name" value="VWFA"/>
    <property type="match status" value="1"/>
</dbReference>
<dbReference type="eggNOG" id="KOG3637">
    <property type="taxonomic scope" value="Eukaryota"/>
</dbReference>
<dbReference type="Proteomes" id="UP000010556">
    <property type="component" value="Unassembled WGS sequence"/>
</dbReference>
<dbReference type="InterPro" id="IPR050525">
    <property type="entry name" value="ECM_Assembly_Org"/>
</dbReference>
<evidence type="ECO:0000313" key="2">
    <source>
        <dbReference type="EMBL" id="ELK33872.1"/>
    </source>
</evidence>
<dbReference type="PANTHER" id="PTHR24020:SF20">
    <property type="entry name" value="PH DOMAIN-CONTAINING PROTEIN"/>
    <property type="match status" value="1"/>
</dbReference>
<name>L5M6C1_MYODS</name>
<dbReference type="GO" id="GO:0007229">
    <property type="term" value="P:integrin-mediated signaling pathway"/>
    <property type="evidence" value="ECO:0007669"/>
    <property type="project" value="UniProtKB-KW"/>
</dbReference>
<dbReference type="PANTHER" id="PTHR24020">
    <property type="entry name" value="COLLAGEN ALPHA"/>
    <property type="match status" value="1"/>
</dbReference>
<dbReference type="Gene3D" id="3.40.50.410">
    <property type="entry name" value="von Willebrand factor, type A domain"/>
    <property type="match status" value="1"/>
</dbReference>
<dbReference type="EMBL" id="KB103624">
    <property type="protein sequence ID" value="ELK33872.1"/>
    <property type="molecule type" value="Genomic_DNA"/>
</dbReference>
<proteinExistence type="predicted"/>
<dbReference type="AlphaFoldDB" id="L5M6C1"/>
<accession>L5M6C1</accession>
<gene>
    <name evidence="2" type="ORF">MDA_GLEAN10000531</name>
</gene>
<organism evidence="2 3">
    <name type="scientific">Myotis davidii</name>
    <name type="common">David's myotis</name>
    <dbReference type="NCBI Taxonomy" id="225400"/>
    <lineage>
        <taxon>Eukaryota</taxon>
        <taxon>Metazoa</taxon>
        <taxon>Chordata</taxon>
        <taxon>Craniata</taxon>
        <taxon>Vertebrata</taxon>
        <taxon>Euteleostomi</taxon>
        <taxon>Mammalia</taxon>
        <taxon>Eutheria</taxon>
        <taxon>Laurasiatheria</taxon>
        <taxon>Chiroptera</taxon>
        <taxon>Yangochiroptera</taxon>
        <taxon>Vespertilionidae</taxon>
        <taxon>Myotis</taxon>
    </lineage>
</organism>
<dbReference type="SUPFAM" id="SSF53300">
    <property type="entry name" value="vWA-like"/>
    <property type="match status" value="1"/>
</dbReference>
<reference evidence="3" key="1">
    <citation type="journal article" date="2013" name="Science">
        <title>Comparative analysis of bat genomes provides insight into the evolution of flight and immunity.</title>
        <authorList>
            <person name="Zhang G."/>
            <person name="Cowled C."/>
            <person name="Shi Z."/>
            <person name="Huang Z."/>
            <person name="Bishop-Lilly K.A."/>
            <person name="Fang X."/>
            <person name="Wynne J.W."/>
            <person name="Xiong Z."/>
            <person name="Baker M.L."/>
            <person name="Zhao W."/>
            <person name="Tachedjian M."/>
            <person name="Zhu Y."/>
            <person name="Zhou P."/>
            <person name="Jiang X."/>
            <person name="Ng J."/>
            <person name="Yang L."/>
            <person name="Wu L."/>
            <person name="Xiao J."/>
            <person name="Feng Y."/>
            <person name="Chen Y."/>
            <person name="Sun X."/>
            <person name="Zhang Y."/>
            <person name="Marsh G.A."/>
            <person name="Crameri G."/>
            <person name="Broder C.C."/>
            <person name="Frey K.G."/>
            <person name="Wang L.F."/>
            <person name="Wang J."/>
        </authorList>
    </citation>
    <scope>NUCLEOTIDE SEQUENCE [LARGE SCALE GENOMIC DNA]</scope>
</reference>
<dbReference type="PRINTS" id="PR00453">
    <property type="entry name" value="VWFADOMAIN"/>
</dbReference>
<dbReference type="Pfam" id="PF00092">
    <property type="entry name" value="VWA"/>
    <property type="match status" value="1"/>
</dbReference>
<evidence type="ECO:0000313" key="3">
    <source>
        <dbReference type="Proteomes" id="UP000010556"/>
    </source>
</evidence>
<dbReference type="InterPro" id="IPR002035">
    <property type="entry name" value="VWF_A"/>
</dbReference>
<dbReference type="SMART" id="SM00327">
    <property type="entry name" value="VWA"/>
    <property type="match status" value="1"/>
</dbReference>
<feature type="domain" description="VWFA" evidence="1">
    <location>
        <begin position="34"/>
        <end position="167"/>
    </location>
</feature>
<protein>
    <submittedName>
        <fullName evidence="2">Integrin alpha-M</fullName>
    </submittedName>
</protein>